<protein>
    <submittedName>
        <fullName evidence="1">Uncharacterized protein</fullName>
    </submittedName>
</protein>
<sequence length="117" mass="13317">MYCCSSSLTCQHQLQAHCKLTQDWSCLYTVATCLLPWLSSLRVCQSRSAKILKQAVCQHVVSSCSHQNPKFDMLYKTHLTSLYNQLIAKSIEVLSWRRVRLGSAAWAARLAQEIEIV</sequence>
<dbReference type="Proteomes" id="UP000076532">
    <property type="component" value="Unassembled WGS sequence"/>
</dbReference>
<gene>
    <name evidence="1" type="ORF">FIBSPDRAFT_396848</name>
</gene>
<keyword evidence="2" id="KW-1185">Reference proteome</keyword>
<evidence type="ECO:0000313" key="1">
    <source>
        <dbReference type="EMBL" id="KZP04577.1"/>
    </source>
</evidence>
<evidence type="ECO:0000313" key="2">
    <source>
        <dbReference type="Proteomes" id="UP000076532"/>
    </source>
</evidence>
<organism evidence="1 2">
    <name type="scientific">Athelia psychrophila</name>
    <dbReference type="NCBI Taxonomy" id="1759441"/>
    <lineage>
        <taxon>Eukaryota</taxon>
        <taxon>Fungi</taxon>
        <taxon>Dikarya</taxon>
        <taxon>Basidiomycota</taxon>
        <taxon>Agaricomycotina</taxon>
        <taxon>Agaricomycetes</taxon>
        <taxon>Agaricomycetidae</taxon>
        <taxon>Atheliales</taxon>
        <taxon>Atheliaceae</taxon>
        <taxon>Athelia</taxon>
    </lineage>
</organism>
<dbReference type="EMBL" id="KV417909">
    <property type="protein sequence ID" value="KZP04577.1"/>
    <property type="molecule type" value="Genomic_DNA"/>
</dbReference>
<dbReference type="AlphaFoldDB" id="A0A167V2Q0"/>
<proteinExistence type="predicted"/>
<accession>A0A167V2Q0</accession>
<name>A0A167V2Q0_9AGAM</name>
<reference evidence="1 2" key="1">
    <citation type="journal article" date="2016" name="Mol. Biol. Evol.">
        <title>Comparative Genomics of Early-Diverging Mushroom-Forming Fungi Provides Insights into the Origins of Lignocellulose Decay Capabilities.</title>
        <authorList>
            <person name="Nagy L.G."/>
            <person name="Riley R."/>
            <person name="Tritt A."/>
            <person name="Adam C."/>
            <person name="Daum C."/>
            <person name="Floudas D."/>
            <person name="Sun H."/>
            <person name="Yadav J.S."/>
            <person name="Pangilinan J."/>
            <person name="Larsson K.H."/>
            <person name="Matsuura K."/>
            <person name="Barry K."/>
            <person name="Labutti K."/>
            <person name="Kuo R."/>
            <person name="Ohm R.A."/>
            <person name="Bhattacharya S.S."/>
            <person name="Shirouzu T."/>
            <person name="Yoshinaga Y."/>
            <person name="Martin F.M."/>
            <person name="Grigoriev I.V."/>
            <person name="Hibbett D.S."/>
        </authorList>
    </citation>
    <scope>NUCLEOTIDE SEQUENCE [LARGE SCALE GENOMIC DNA]</scope>
    <source>
        <strain evidence="1 2">CBS 109695</strain>
    </source>
</reference>